<evidence type="ECO:0000259" key="4">
    <source>
        <dbReference type="PROSITE" id="PS51077"/>
    </source>
</evidence>
<gene>
    <name evidence="6" type="primary">yiaJ_1</name>
    <name evidence="6" type="ORF">VQ7734_01042</name>
</gene>
<accession>A0A1M7YRS1</accession>
<dbReference type="Pfam" id="PF01614">
    <property type="entry name" value="IclR_C"/>
    <property type="match status" value="1"/>
</dbReference>
<name>A0A1M7YRS1_9VIBR</name>
<dbReference type="SUPFAM" id="SSF46785">
    <property type="entry name" value="Winged helix' DNA-binding domain"/>
    <property type="match status" value="1"/>
</dbReference>
<feature type="domain" description="HTH iclR-type" evidence="4">
    <location>
        <begin position="1"/>
        <end position="62"/>
    </location>
</feature>
<sequence length="250" mass="27716">MQSVNKTFEVLEQIAGASEGISLDNLCKLMSYPKTTIHRICKCLCQCGYVRQSDSGKYLLTTKMVTLGYSVINNDALVGVATPFMADLANTTGFTVNLQRRDFDKVLLLTKAEPKNSAFHTNAHPGLASSLLHSACGKVVLSYFSADEQRKYWQSHNHNLNNFKHFGEHSIQDEQDFFKELDHIRSRGYAVDGEGNESGITCIAVPLEKDLKASYAISVSGLTPEIHRFGLESLIGNLRRVADILADKLL</sequence>
<keyword evidence="3" id="KW-0804">Transcription</keyword>
<dbReference type="RefSeq" id="WP_073580212.1">
    <property type="nucleotide sequence ID" value="NZ_AP024897.1"/>
</dbReference>
<dbReference type="AlphaFoldDB" id="A0A1M7YRS1"/>
<dbReference type="Pfam" id="PF09339">
    <property type="entry name" value="HTH_IclR"/>
    <property type="match status" value="1"/>
</dbReference>
<dbReference type="EMBL" id="FRFG01000013">
    <property type="protein sequence ID" value="SHO55321.1"/>
    <property type="molecule type" value="Genomic_DNA"/>
</dbReference>
<dbReference type="InterPro" id="IPR050707">
    <property type="entry name" value="HTH_MetabolicPath_Reg"/>
</dbReference>
<dbReference type="Gene3D" id="1.10.10.10">
    <property type="entry name" value="Winged helix-like DNA-binding domain superfamily/Winged helix DNA-binding domain"/>
    <property type="match status" value="1"/>
</dbReference>
<keyword evidence="1" id="KW-0805">Transcription regulation</keyword>
<proteinExistence type="predicted"/>
<dbReference type="OrthoDB" id="9807558at2"/>
<dbReference type="PROSITE" id="PS51077">
    <property type="entry name" value="HTH_ICLR"/>
    <property type="match status" value="1"/>
</dbReference>
<dbReference type="InterPro" id="IPR036388">
    <property type="entry name" value="WH-like_DNA-bd_sf"/>
</dbReference>
<dbReference type="GO" id="GO:0045892">
    <property type="term" value="P:negative regulation of DNA-templated transcription"/>
    <property type="evidence" value="ECO:0007669"/>
    <property type="project" value="TreeGrafter"/>
</dbReference>
<keyword evidence="2" id="KW-0238">DNA-binding</keyword>
<evidence type="ECO:0000256" key="3">
    <source>
        <dbReference type="ARBA" id="ARBA00023163"/>
    </source>
</evidence>
<evidence type="ECO:0000259" key="5">
    <source>
        <dbReference type="PROSITE" id="PS51078"/>
    </source>
</evidence>
<dbReference type="SMART" id="SM00346">
    <property type="entry name" value="HTH_ICLR"/>
    <property type="match status" value="1"/>
</dbReference>
<evidence type="ECO:0000313" key="6">
    <source>
        <dbReference type="EMBL" id="SHO55321.1"/>
    </source>
</evidence>
<dbReference type="SUPFAM" id="SSF55781">
    <property type="entry name" value="GAF domain-like"/>
    <property type="match status" value="1"/>
</dbReference>
<organism evidence="6 7">
    <name type="scientific">Vibrio quintilis</name>
    <dbReference type="NCBI Taxonomy" id="1117707"/>
    <lineage>
        <taxon>Bacteria</taxon>
        <taxon>Pseudomonadati</taxon>
        <taxon>Pseudomonadota</taxon>
        <taxon>Gammaproteobacteria</taxon>
        <taxon>Vibrionales</taxon>
        <taxon>Vibrionaceae</taxon>
        <taxon>Vibrio</taxon>
    </lineage>
</organism>
<evidence type="ECO:0000256" key="1">
    <source>
        <dbReference type="ARBA" id="ARBA00023015"/>
    </source>
</evidence>
<feature type="domain" description="IclR-ED" evidence="5">
    <location>
        <begin position="63"/>
        <end position="250"/>
    </location>
</feature>
<evidence type="ECO:0000256" key="2">
    <source>
        <dbReference type="ARBA" id="ARBA00023125"/>
    </source>
</evidence>
<reference evidence="7" key="1">
    <citation type="submission" date="2016-12" db="EMBL/GenBank/DDBJ databases">
        <authorList>
            <person name="Rodrigo-Torres L."/>
            <person name="Arahal R.D."/>
            <person name="Lucena T."/>
        </authorList>
    </citation>
    <scope>NUCLEOTIDE SEQUENCE [LARGE SCALE GENOMIC DNA]</scope>
</reference>
<protein>
    <submittedName>
        <fullName evidence="6">HTH-type transcriptional regulator YiaJ</fullName>
    </submittedName>
</protein>
<dbReference type="Proteomes" id="UP000184600">
    <property type="component" value="Unassembled WGS sequence"/>
</dbReference>
<dbReference type="Gene3D" id="3.30.450.40">
    <property type="match status" value="1"/>
</dbReference>
<dbReference type="PANTHER" id="PTHR30136">
    <property type="entry name" value="HELIX-TURN-HELIX TRANSCRIPTIONAL REGULATOR, ICLR FAMILY"/>
    <property type="match status" value="1"/>
</dbReference>
<dbReference type="GO" id="GO:0003677">
    <property type="term" value="F:DNA binding"/>
    <property type="evidence" value="ECO:0007669"/>
    <property type="project" value="UniProtKB-KW"/>
</dbReference>
<dbReference type="InterPro" id="IPR036390">
    <property type="entry name" value="WH_DNA-bd_sf"/>
</dbReference>
<keyword evidence="7" id="KW-1185">Reference proteome</keyword>
<dbReference type="PROSITE" id="PS51078">
    <property type="entry name" value="ICLR_ED"/>
    <property type="match status" value="1"/>
</dbReference>
<dbReference type="InterPro" id="IPR005471">
    <property type="entry name" value="Tscrpt_reg_IclR_N"/>
</dbReference>
<dbReference type="GO" id="GO:0003700">
    <property type="term" value="F:DNA-binding transcription factor activity"/>
    <property type="evidence" value="ECO:0007669"/>
    <property type="project" value="TreeGrafter"/>
</dbReference>
<dbReference type="STRING" id="1117707.VQ7734_01042"/>
<dbReference type="InterPro" id="IPR014757">
    <property type="entry name" value="Tscrpt_reg_IclR_C"/>
</dbReference>
<evidence type="ECO:0000313" key="7">
    <source>
        <dbReference type="Proteomes" id="UP000184600"/>
    </source>
</evidence>
<dbReference type="InterPro" id="IPR029016">
    <property type="entry name" value="GAF-like_dom_sf"/>
</dbReference>
<dbReference type="PANTHER" id="PTHR30136:SF19">
    <property type="entry name" value="DNA-BINDING TRANSCRIPTIONAL REPRESSOR YIAJ"/>
    <property type="match status" value="1"/>
</dbReference>